<keyword evidence="6" id="KW-0472">Membrane</keyword>
<accession>A0ABQ6FHK3</accession>
<name>A0ABQ6FHK3_9RHOO</name>
<dbReference type="Pfam" id="PF01899">
    <property type="entry name" value="MNHE"/>
    <property type="match status" value="1"/>
</dbReference>
<dbReference type="InterPro" id="IPR002758">
    <property type="entry name" value="Cation_antiport_E"/>
</dbReference>
<evidence type="ECO:0000256" key="5">
    <source>
        <dbReference type="ARBA" id="ARBA00022989"/>
    </source>
</evidence>
<evidence type="ECO:0008006" key="9">
    <source>
        <dbReference type="Google" id="ProtNLM"/>
    </source>
</evidence>
<proteinExistence type="inferred from homology"/>
<gene>
    <name evidence="7" type="ORF">GCM10007933_37730</name>
</gene>
<dbReference type="PANTHER" id="PTHR34584">
    <property type="entry name" value="NA(+)/H(+) ANTIPORTER SUBUNIT E1"/>
    <property type="match status" value="1"/>
</dbReference>
<sequence length="111" mass="11993">MKRVAAAVVLAVSFVWQLALSGLATLRIILAPCALAQPVLMRYEFAPMTEAGAALLASLVTLTPGSTVVDIDMETRSLLVHLLDGRDQAGAAEGIRRHFERHVRVLCRVKS</sequence>
<keyword evidence="5" id="KW-1133">Transmembrane helix</keyword>
<keyword evidence="8" id="KW-1185">Reference proteome</keyword>
<evidence type="ECO:0000313" key="8">
    <source>
        <dbReference type="Proteomes" id="UP001157167"/>
    </source>
</evidence>
<dbReference type="PANTHER" id="PTHR34584:SF1">
    <property type="entry name" value="NA(+)_H(+) ANTIPORTER SUBUNIT E1"/>
    <property type="match status" value="1"/>
</dbReference>
<evidence type="ECO:0000256" key="6">
    <source>
        <dbReference type="ARBA" id="ARBA00023136"/>
    </source>
</evidence>
<evidence type="ECO:0000313" key="7">
    <source>
        <dbReference type="EMBL" id="GLT24296.1"/>
    </source>
</evidence>
<organism evidence="7 8">
    <name type="scientific">Zoogloea oryzae</name>
    <dbReference type="NCBI Taxonomy" id="310767"/>
    <lineage>
        <taxon>Bacteria</taxon>
        <taxon>Pseudomonadati</taxon>
        <taxon>Pseudomonadota</taxon>
        <taxon>Betaproteobacteria</taxon>
        <taxon>Rhodocyclales</taxon>
        <taxon>Zoogloeaceae</taxon>
        <taxon>Zoogloea</taxon>
    </lineage>
</organism>
<comment type="similarity">
    <text evidence="2">Belongs to the CPA3 antiporters (TC 2.A.63) subunit E family.</text>
</comment>
<dbReference type="EMBL" id="BSPX01000083">
    <property type="protein sequence ID" value="GLT24296.1"/>
    <property type="molecule type" value="Genomic_DNA"/>
</dbReference>
<keyword evidence="3" id="KW-1003">Cell membrane</keyword>
<reference evidence="8" key="1">
    <citation type="journal article" date="2019" name="Int. J. Syst. Evol. Microbiol.">
        <title>The Global Catalogue of Microorganisms (GCM) 10K type strain sequencing project: providing services to taxonomists for standard genome sequencing and annotation.</title>
        <authorList>
            <consortium name="The Broad Institute Genomics Platform"/>
            <consortium name="The Broad Institute Genome Sequencing Center for Infectious Disease"/>
            <person name="Wu L."/>
            <person name="Ma J."/>
        </authorList>
    </citation>
    <scope>NUCLEOTIDE SEQUENCE [LARGE SCALE GENOMIC DNA]</scope>
    <source>
        <strain evidence="8">NBRC 102407</strain>
    </source>
</reference>
<dbReference type="Proteomes" id="UP001157167">
    <property type="component" value="Unassembled WGS sequence"/>
</dbReference>
<comment type="caution">
    <text evidence="7">The sequence shown here is derived from an EMBL/GenBank/DDBJ whole genome shotgun (WGS) entry which is preliminary data.</text>
</comment>
<dbReference type="RefSeq" id="WP_284189461.1">
    <property type="nucleotide sequence ID" value="NZ_BSPX01000083.1"/>
</dbReference>
<evidence type="ECO:0000256" key="3">
    <source>
        <dbReference type="ARBA" id="ARBA00022475"/>
    </source>
</evidence>
<evidence type="ECO:0000256" key="4">
    <source>
        <dbReference type="ARBA" id="ARBA00022692"/>
    </source>
</evidence>
<evidence type="ECO:0000256" key="1">
    <source>
        <dbReference type="ARBA" id="ARBA00004651"/>
    </source>
</evidence>
<protein>
    <recommendedName>
        <fullName evidence="9">Sodium:proton antiporter</fullName>
    </recommendedName>
</protein>
<evidence type="ECO:0000256" key="2">
    <source>
        <dbReference type="ARBA" id="ARBA00006228"/>
    </source>
</evidence>
<comment type="subcellular location">
    <subcellularLocation>
        <location evidence="1">Cell membrane</location>
        <topology evidence="1">Multi-pass membrane protein</topology>
    </subcellularLocation>
</comment>
<keyword evidence="4" id="KW-0812">Transmembrane</keyword>